<dbReference type="PROSITE" id="PS00081">
    <property type="entry name" value="LIPOXYGENASE_2"/>
    <property type="match status" value="1"/>
</dbReference>
<feature type="domain" description="PLAT" evidence="13">
    <location>
        <begin position="42"/>
        <end position="159"/>
    </location>
</feature>
<evidence type="ECO:0000256" key="11">
    <source>
        <dbReference type="PIRSR" id="PIRSR601885-3"/>
    </source>
</evidence>
<dbReference type="Gene3D" id="3.10.450.60">
    <property type="match status" value="1"/>
</dbReference>
<feature type="domain" description="Lipoxygenase" evidence="14">
    <location>
        <begin position="159"/>
        <end position="709"/>
    </location>
</feature>
<evidence type="ECO:0000256" key="9">
    <source>
        <dbReference type="PIRSR" id="PIRSR601885-1"/>
    </source>
</evidence>
<sequence>MAKCLKKTAFGLNESVPIKPDIPIALPTCWCRKQQYPQMTMAEYKLEMTTADLPYAGTSDYIYVTLVGTEGQSERTLMDNYGFDFQTGASGSYTVKTSFSLGKLLLVKVEKNQYLCLPEDEWYFSKMVVTTPEGDVILYPCYRWISRGEMVELRGGRAMKAYEDDHPLLIDHRKKELMLKKSLFQWKSMGEGLPHINSFNDVSEIPTEMRFYDSRIADFNYSRKKIGIELKIKGLLGSTAYWETIEDMKKIFWYKKTTMAEYVADHWMEDDFYGYQFLNGVNPGVIKRCSELPTNFPVTEEMVKPFLEVGSSLQKEMEKGNMFLYDQKKMDGIPPAAYNGEPLHVTAGLCLLNVNPENKLMPIAIQLNQQPSEKNPIFLPSDTESDWLLAKMFIKNADCMDHESVHHFMRTHFLAEVFAVAALSSFSVIHPMYKLLLPHFRHTLHINIRARLSVLGPDGALSNSSLGLDGVKELMRRDLSEITYSSLCLPENIAARGLESIPNFYYRDDGLKLWNIIQSFVKAVVEHYYPSDCEVQRDTELQDWISEVFTHGFLGNKASGFPAAFHTVEEVVKFTTMVIFTPTVQHAAVNSGQYDYNSWAPNSTLRLHKPPPTTKGQSSMKTVLETLPNVGDTVVLAGMLWLLSDRYSNYIPLGTYPEERFDEPEPKQMIKEFQAALSCLSEAITTRNSHLELPYTYLDPAEIENSVSI</sequence>
<feature type="binding site" evidence="9">
    <location>
        <position position="412"/>
    </location>
    <ligand>
        <name>Fe cation</name>
        <dbReference type="ChEBI" id="CHEBI:24875"/>
        <note>catalytic</note>
    </ligand>
</feature>
<feature type="binding site" evidence="9">
    <location>
        <position position="586"/>
    </location>
    <ligand>
        <name>Fe cation</name>
        <dbReference type="ChEBI" id="CHEBI:24875"/>
        <note>catalytic</note>
    </ligand>
</feature>
<dbReference type="Pfam" id="PF00305">
    <property type="entry name" value="Lipoxygenase"/>
    <property type="match status" value="1"/>
</dbReference>
<dbReference type="RefSeq" id="XP_034080478.1">
    <property type="nucleotide sequence ID" value="XM_034224587.1"/>
</dbReference>
<dbReference type="GO" id="GO:0016702">
    <property type="term" value="F:oxidoreductase activity, acting on single donors with incorporation of molecular oxygen, incorporation of two atoms of oxygen"/>
    <property type="evidence" value="ECO:0007669"/>
    <property type="project" value="InterPro"/>
</dbReference>
<feature type="binding site" evidence="10">
    <location>
        <position position="80"/>
    </location>
    <ligand>
        <name>Ca(2+)</name>
        <dbReference type="ChEBI" id="CHEBI:29108"/>
        <label>1</label>
    </ligand>
</feature>
<evidence type="ECO:0000256" key="8">
    <source>
        <dbReference type="ARBA" id="ARBA00023098"/>
    </source>
</evidence>
<dbReference type="PROSITE" id="PS50095">
    <property type="entry name" value="PLAT"/>
    <property type="match status" value="1"/>
</dbReference>
<evidence type="ECO:0000256" key="2">
    <source>
        <dbReference type="ARBA" id="ARBA00005189"/>
    </source>
</evidence>
<proteinExistence type="inferred from homology"/>
<organism evidence="15 16">
    <name type="scientific">Gymnodraco acuticeps</name>
    <name type="common">Antarctic dragonfish</name>
    <dbReference type="NCBI Taxonomy" id="8218"/>
    <lineage>
        <taxon>Eukaryota</taxon>
        <taxon>Metazoa</taxon>
        <taxon>Chordata</taxon>
        <taxon>Craniata</taxon>
        <taxon>Vertebrata</taxon>
        <taxon>Euteleostomi</taxon>
        <taxon>Actinopterygii</taxon>
        <taxon>Neopterygii</taxon>
        <taxon>Teleostei</taxon>
        <taxon>Neoteleostei</taxon>
        <taxon>Acanthomorphata</taxon>
        <taxon>Eupercaria</taxon>
        <taxon>Perciformes</taxon>
        <taxon>Notothenioidei</taxon>
        <taxon>Bathydraconidae</taxon>
        <taxon>Gymnodraco</taxon>
    </lineage>
</organism>
<dbReference type="PRINTS" id="PR00467">
    <property type="entry name" value="MAMLPOXGNASE"/>
</dbReference>
<dbReference type="SUPFAM" id="SSF49723">
    <property type="entry name" value="Lipase/lipooxygenase domain (PLAT/LH2 domain)"/>
    <property type="match status" value="1"/>
</dbReference>
<dbReference type="InterPro" id="IPR036392">
    <property type="entry name" value="PLAT/LH2_dom_sf"/>
</dbReference>
<evidence type="ECO:0000313" key="15">
    <source>
        <dbReference type="Proteomes" id="UP000515161"/>
    </source>
</evidence>
<keyword evidence="5 9" id="KW-0479">Metal-binding</keyword>
<dbReference type="PANTHER" id="PTHR11771">
    <property type="entry name" value="LIPOXYGENASE"/>
    <property type="match status" value="1"/>
</dbReference>
<dbReference type="GO" id="GO:0005506">
    <property type="term" value="F:iron ion binding"/>
    <property type="evidence" value="ECO:0007669"/>
    <property type="project" value="InterPro"/>
</dbReference>
<dbReference type="KEGG" id="gacu:117551647"/>
<dbReference type="SUPFAM" id="SSF48484">
    <property type="entry name" value="Lipoxigenase"/>
    <property type="match status" value="1"/>
</dbReference>
<comment type="similarity">
    <text evidence="3">Belongs to the lipoxygenase family.</text>
</comment>
<dbReference type="InterPro" id="IPR001885">
    <property type="entry name" value="LipOase_mml"/>
</dbReference>
<keyword evidence="9" id="KW-0408">Iron</keyword>
<evidence type="ECO:0000256" key="6">
    <source>
        <dbReference type="ARBA" id="ARBA00022964"/>
    </source>
</evidence>
<gene>
    <name evidence="16" type="primary">LOC117551647</name>
</gene>
<comment type="caution">
    <text evidence="12">Lacks conserved residue(s) required for the propagation of feature annotation.</text>
</comment>
<dbReference type="InterPro" id="IPR020834">
    <property type="entry name" value="LipOase_CS"/>
</dbReference>
<reference evidence="16" key="1">
    <citation type="submission" date="2025-08" db="UniProtKB">
        <authorList>
            <consortium name="RefSeq"/>
        </authorList>
    </citation>
    <scope>IDENTIFICATION</scope>
</reference>
<feature type="site" description="Essential for stabilizing binding to COTL1" evidence="11">
    <location>
        <position position="144"/>
    </location>
</feature>
<comment type="pathway">
    <text evidence="2">Lipid metabolism.</text>
</comment>
<comment type="subcellular location">
    <subcellularLocation>
        <location evidence="1">Cytoplasm</location>
    </subcellularLocation>
</comment>
<dbReference type="AlphaFoldDB" id="A0A6P8UXA8"/>
<dbReference type="InterPro" id="IPR036226">
    <property type="entry name" value="LipOase_C_sf"/>
</dbReference>
<dbReference type="GeneID" id="117551647"/>
<evidence type="ECO:0000256" key="3">
    <source>
        <dbReference type="ARBA" id="ARBA00009419"/>
    </source>
</evidence>
<keyword evidence="8" id="KW-0443">Lipid metabolism</keyword>
<dbReference type="Proteomes" id="UP000515161">
    <property type="component" value="Unplaced"/>
</dbReference>
<keyword evidence="6" id="KW-0223">Dioxygenase</keyword>
<evidence type="ECO:0000313" key="16">
    <source>
        <dbReference type="RefSeq" id="XP_034080478.1"/>
    </source>
</evidence>
<protein>
    <submittedName>
        <fullName evidence="16">Hydroperoxide isomerase ALOXE3-like isoform X1</fullName>
    </submittedName>
</protein>
<evidence type="ECO:0000256" key="12">
    <source>
        <dbReference type="PROSITE-ProRule" id="PRU00152"/>
    </source>
</evidence>
<feature type="binding site" evidence="10">
    <location>
        <position position="120"/>
    </location>
    <ligand>
        <name>Ca(2+)</name>
        <dbReference type="ChEBI" id="CHEBI:29108"/>
        <label>1</label>
    </ligand>
</feature>
<comment type="cofactor">
    <cofactor evidence="9">
        <name>Fe cation</name>
        <dbReference type="ChEBI" id="CHEBI:24875"/>
    </cofactor>
    <text evidence="9">Binds 1 Fe cation per subunit.</text>
</comment>
<dbReference type="PROSITE" id="PS51393">
    <property type="entry name" value="LIPOXYGENASE_3"/>
    <property type="match status" value="1"/>
</dbReference>
<keyword evidence="15" id="KW-1185">Reference proteome</keyword>
<name>A0A6P8UXA8_GYMAC</name>
<evidence type="ECO:0000256" key="7">
    <source>
        <dbReference type="ARBA" id="ARBA00023002"/>
    </source>
</evidence>
<keyword evidence="10" id="KW-0106">Calcium</keyword>
<feature type="binding site" evidence="10">
    <location>
        <position position="79"/>
    </location>
    <ligand>
        <name>Ca(2+)</name>
        <dbReference type="ChEBI" id="CHEBI:29108"/>
        <label>1</label>
    </ligand>
</feature>
<dbReference type="OrthoDB" id="407298at2759"/>
<dbReference type="Gene3D" id="1.20.245.10">
    <property type="entry name" value="Lipoxygenase-1, Domain 5"/>
    <property type="match status" value="1"/>
</dbReference>
<dbReference type="GO" id="GO:0005737">
    <property type="term" value="C:cytoplasm"/>
    <property type="evidence" value="ECO:0007669"/>
    <property type="project" value="UniProtKB-SubCell"/>
</dbReference>
<evidence type="ECO:0000256" key="10">
    <source>
        <dbReference type="PIRSR" id="PIRSR601885-2"/>
    </source>
</evidence>
<dbReference type="InterPro" id="IPR001024">
    <property type="entry name" value="PLAT/LH2_dom"/>
</dbReference>
<feature type="binding site" evidence="9">
    <location>
        <position position="709"/>
    </location>
    <ligand>
        <name>Fe cation</name>
        <dbReference type="ChEBI" id="CHEBI:24875"/>
        <note>catalytic</note>
    </ligand>
</feature>
<dbReference type="Pfam" id="PF01477">
    <property type="entry name" value="PLAT"/>
    <property type="match status" value="1"/>
</dbReference>
<evidence type="ECO:0000259" key="13">
    <source>
        <dbReference type="PROSITE" id="PS50095"/>
    </source>
</evidence>
<keyword evidence="4" id="KW-0963">Cytoplasm</keyword>
<dbReference type="InParanoid" id="A0A6P8UXA8"/>
<feature type="binding site" evidence="10">
    <location>
        <position position="57"/>
    </location>
    <ligand>
        <name>Ca(2+)</name>
        <dbReference type="ChEBI" id="CHEBI:29108"/>
        <label>1</label>
    </ligand>
</feature>
<evidence type="ECO:0000259" key="14">
    <source>
        <dbReference type="PROSITE" id="PS51393"/>
    </source>
</evidence>
<accession>A0A6P8UXA8</accession>
<keyword evidence="7" id="KW-0560">Oxidoreductase</keyword>
<dbReference type="InterPro" id="IPR000907">
    <property type="entry name" value="LipOase"/>
</dbReference>
<dbReference type="GO" id="GO:0034440">
    <property type="term" value="P:lipid oxidation"/>
    <property type="evidence" value="ECO:0007669"/>
    <property type="project" value="InterPro"/>
</dbReference>
<evidence type="ECO:0000256" key="4">
    <source>
        <dbReference type="ARBA" id="ARBA00022490"/>
    </source>
</evidence>
<dbReference type="InterPro" id="IPR013819">
    <property type="entry name" value="LipOase_C"/>
</dbReference>
<dbReference type="SMART" id="SM00308">
    <property type="entry name" value="LH2"/>
    <property type="match status" value="1"/>
</dbReference>
<dbReference type="PRINTS" id="PR00087">
    <property type="entry name" value="LIPOXYGENASE"/>
</dbReference>
<evidence type="ECO:0000256" key="5">
    <source>
        <dbReference type="ARBA" id="ARBA00022723"/>
    </source>
</evidence>
<dbReference type="Gene3D" id="2.60.60.20">
    <property type="entry name" value="PLAT/LH2 domain"/>
    <property type="match status" value="1"/>
</dbReference>
<feature type="binding site" evidence="9">
    <location>
        <position position="407"/>
    </location>
    <ligand>
        <name>Fe cation</name>
        <dbReference type="ChEBI" id="CHEBI:24875"/>
        <note>catalytic</note>
    </ligand>
</feature>
<evidence type="ECO:0000256" key="1">
    <source>
        <dbReference type="ARBA" id="ARBA00004496"/>
    </source>
</evidence>